<feature type="compositionally biased region" description="Polar residues" evidence="2">
    <location>
        <begin position="230"/>
        <end position="241"/>
    </location>
</feature>
<dbReference type="EMBL" id="MU839024">
    <property type="protein sequence ID" value="KAK1763863.1"/>
    <property type="molecule type" value="Genomic_DNA"/>
</dbReference>
<dbReference type="Proteomes" id="UP001244011">
    <property type="component" value="Unassembled WGS sequence"/>
</dbReference>
<dbReference type="InterPro" id="IPR011990">
    <property type="entry name" value="TPR-like_helical_dom_sf"/>
</dbReference>
<dbReference type="GeneID" id="85316031"/>
<proteinExistence type="predicted"/>
<reference evidence="5" key="1">
    <citation type="submission" date="2023-06" db="EMBL/GenBank/DDBJ databases">
        <title>Genome-scale phylogeny and comparative genomics of the fungal order Sordariales.</title>
        <authorList>
            <consortium name="Lawrence Berkeley National Laboratory"/>
            <person name="Hensen N."/>
            <person name="Bonometti L."/>
            <person name="Westerberg I."/>
            <person name="Brannstrom I.O."/>
            <person name="Guillou S."/>
            <person name="Cros-Aarteil S."/>
            <person name="Calhoun S."/>
            <person name="Haridas S."/>
            <person name="Kuo A."/>
            <person name="Mondo S."/>
            <person name="Pangilinan J."/>
            <person name="Riley R."/>
            <person name="Labutti K."/>
            <person name="Andreopoulos B."/>
            <person name="Lipzen A."/>
            <person name="Chen C."/>
            <person name="Yanf M."/>
            <person name="Daum C."/>
            <person name="Ng V."/>
            <person name="Clum A."/>
            <person name="Steindorff A."/>
            <person name="Ohm R."/>
            <person name="Martin F."/>
            <person name="Silar P."/>
            <person name="Natvig D."/>
            <person name="Lalanne C."/>
            <person name="Gautier V."/>
            <person name="Ament-Velasquez S.L."/>
            <person name="Kruys A."/>
            <person name="Hutchinson M.I."/>
            <person name="Powell A.J."/>
            <person name="Barry K."/>
            <person name="Miller A.N."/>
            <person name="Grigoriev I.V."/>
            <person name="Debuchy R."/>
            <person name="Gladieux P."/>
            <person name="Thoren M.H."/>
            <person name="Johannesson H."/>
        </authorList>
    </citation>
    <scope>NUCLEOTIDE SEQUENCE</scope>
    <source>
        <strain evidence="5">8032-3</strain>
    </source>
</reference>
<evidence type="ECO:0000259" key="4">
    <source>
        <dbReference type="PROSITE" id="PS50157"/>
    </source>
</evidence>
<accession>A0AAJ0BUZ3</accession>
<dbReference type="Pfam" id="PF00096">
    <property type="entry name" value="zf-C2H2"/>
    <property type="match status" value="1"/>
</dbReference>
<evidence type="ECO:0000313" key="6">
    <source>
        <dbReference type="Proteomes" id="UP001244011"/>
    </source>
</evidence>
<name>A0AAJ0BUZ3_9PEZI</name>
<keyword evidence="1" id="KW-0479">Metal-binding</keyword>
<organism evidence="5 6">
    <name type="scientific">Phialemonium atrogriseum</name>
    <dbReference type="NCBI Taxonomy" id="1093897"/>
    <lineage>
        <taxon>Eukaryota</taxon>
        <taxon>Fungi</taxon>
        <taxon>Dikarya</taxon>
        <taxon>Ascomycota</taxon>
        <taxon>Pezizomycotina</taxon>
        <taxon>Sordariomycetes</taxon>
        <taxon>Sordariomycetidae</taxon>
        <taxon>Cephalothecales</taxon>
        <taxon>Cephalothecaceae</taxon>
        <taxon>Phialemonium</taxon>
    </lineage>
</organism>
<keyword evidence="1" id="KW-0862">Zinc</keyword>
<feature type="region of interest" description="Disordered" evidence="2">
    <location>
        <begin position="825"/>
        <end position="888"/>
    </location>
</feature>
<feature type="region of interest" description="Disordered" evidence="2">
    <location>
        <begin position="134"/>
        <end position="194"/>
    </location>
</feature>
<keyword evidence="6" id="KW-1185">Reference proteome</keyword>
<feature type="region of interest" description="Disordered" evidence="2">
    <location>
        <begin position="594"/>
        <end position="623"/>
    </location>
</feature>
<feature type="compositionally biased region" description="Basic and acidic residues" evidence="2">
    <location>
        <begin position="181"/>
        <end position="194"/>
    </location>
</feature>
<dbReference type="SUPFAM" id="SSF48452">
    <property type="entry name" value="TPR-like"/>
    <property type="match status" value="1"/>
</dbReference>
<dbReference type="GO" id="GO:0008270">
    <property type="term" value="F:zinc ion binding"/>
    <property type="evidence" value="ECO:0007669"/>
    <property type="project" value="UniProtKB-KW"/>
</dbReference>
<protein>
    <recommendedName>
        <fullName evidence="4">C2H2-type domain-containing protein</fullName>
    </recommendedName>
</protein>
<sequence length="1216" mass="135063">MLLYRNLLWEAALFFILQAHRSWAAGPNQGAAEFGQLAFPSPCSRCDVSNDVTPCSGGHDTTSSSSSSLSPSPSPSIARTDAVSVAEEEDGHDIASHFAAHLPRNVTDAYHDTLYPVGEADAALVGESRLQYDAADAPGSSAARVTDERPPTTTERDGSSPESVFDPFQPVGPDPSILNGRDGKGDGQEEKQWREHHYGSRHPLFSAGALILEFGQDISPQKRKRRPSSGADSNANTSPGSKSDKAWRSQARGKMLFSPTADVSRTPFSPPAILIKQPETRPISQEQLVAEVKGIYAGLVMVEAKCIEIDNAQASSSEKLNNEHWQALIALHRTLLHEHHDFFLVSQHPSASPALRRLASKYAMPARMWRHGVHSFLELLRHRLPESSEHMCTFIYQAYSLIAVLYETVPVFGDIWTECLGDLGRYRLAIEDDNIRDRQVWTSVSRYWYAYTSDRNPTTGRLYHHLAVLSRPDAVRQLFYYTKSLSVPNPFLSSRESIMTIFNPTLERTPTPRPLPADVAFVRAHTVLVRGIDSSFDEYRQDFLPQLDSHIASRKKMWLQEGFHVAIASLCSMMGYGAERNPFVMAMTPLTDDSGDDSVGHSESSNKDNLTAKAAGPPTRDEAMSRAAIDLAMQTTEIVWNRAKDPNILPYSHVILVFMDHLARHPAAMEFVQDIFPWDLLAQFLNHLASLPEADGWADRELFPPPDSDHQPLPEDFAMRGLPWAGGYFPAGWFSERNTDYEYYDEMVCPAVGYDDSRISRILRLGHGLARSMDRLLYDPKTMVFSAAPYRAGDMDLDEASPTSVVIGDKPPGAEIDAMDVDAPDQISAGSAGSPADNSKVKRRRDLTLSPAAILSMRGSGIIQPRTDSAPEQHQTRNAIEPPDTSEMPPPIYLNNSNSSSVASAQFTGAHFSCETNINATITSGSKHSLAHTKPIACMVDGCEYRCATSRDLRRHQAANHPGMVENESFACEVPGCGKTYERKDNLKRHYKLEGMAKLAEENRSVGDGDKWLIHGWDQRRFVDVYLPEGIDQGFVFKVVERFINDLAANIVQVEVSKDGTLLSSSSDSSISAGYIQVKGVSSKEESASDLPVIHPVIGRHVSSDIRRLRSIKKDKDDANALTNIREARVIQDMEALDPEILQDIADAQEPDSLNTFADVDRPNVVMATARQDEYPSYNSGRILQDRTFYEYTILKEEEGEEEEKRERKRFLTSGH</sequence>
<feature type="domain" description="C2H2-type" evidence="4">
    <location>
        <begin position="970"/>
        <end position="999"/>
    </location>
</feature>
<dbReference type="Gene3D" id="3.30.160.60">
    <property type="entry name" value="Classic Zinc Finger"/>
    <property type="match status" value="1"/>
</dbReference>
<feature type="signal peptide" evidence="3">
    <location>
        <begin position="1"/>
        <end position="24"/>
    </location>
</feature>
<evidence type="ECO:0000313" key="5">
    <source>
        <dbReference type="EMBL" id="KAK1763863.1"/>
    </source>
</evidence>
<dbReference type="GO" id="GO:0000184">
    <property type="term" value="P:nuclear-transcribed mRNA catabolic process, nonsense-mediated decay"/>
    <property type="evidence" value="ECO:0007669"/>
    <property type="project" value="TreeGrafter"/>
</dbReference>
<dbReference type="SMART" id="SM00355">
    <property type="entry name" value="ZnF_C2H2"/>
    <property type="match status" value="2"/>
</dbReference>
<dbReference type="InterPro" id="IPR013087">
    <property type="entry name" value="Znf_C2H2_type"/>
</dbReference>
<evidence type="ECO:0000256" key="3">
    <source>
        <dbReference type="SAM" id="SignalP"/>
    </source>
</evidence>
<dbReference type="PROSITE" id="PS50157">
    <property type="entry name" value="ZINC_FINGER_C2H2_2"/>
    <property type="match status" value="1"/>
</dbReference>
<dbReference type="PANTHER" id="PTHR15696:SF0">
    <property type="entry name" value="TELOMERASE-BINDING PROTEIN EST1A"/>
    <property type="match status" value="1"/>
</dbReference>
<comment type="caution">
    <text evidence="5">The sequence shown here is derived from an EMBL/GenBank/DDBJ whole genome shotgun (WGS) entry which is preliminary data.</text>
</comment>
<evidence type="ECO:0000256" key="2">
    <source>
        <dbReference type="SAM" id="MobiDB-lite"/>
    </source>
</evidence>
<evidence type="ECO:0000256" key="1">
    <source>
        <dbReference type="PROSITE-ProRule" id="PRU00042"/>
    </source>
</evidence>
<feature type="region of interest" description="Disordered" evidence="2">
    <location>
        <begin position="258"/>
        <end position="277"/>
    </location>
</feature>
<dbReference type="AlphaFoldDB" id="A0AAJ0BUZ3"/>
<feature type="chain" id="PRO_5042544182" description="C2H2-type domain-containing protein" evidence="3">
    <location>
        <begin position="25"/>
        <end position="1216"/>
    </location>
</feature>
<dbReference type="GO" id="GO:0042162">
    <property type="term" value="F:telomeric DNA binding"/>
    <property type="evidence" value="ECO:0007669"/>
    <property type="project" value="TreeGrafter"/>
</dbReference>
<dbReference type="FunFam" id="1.25.40.10:FF:000202">
    <property type="entry name" value="Unplaced genomic scaffold supercont1.7, whole genome shotgun sequence"/>
    <property type="match status" value="1"/>
</dbReference>
<dbReference type="Gene3D" id="1.25.40.10">
    <property type="entry name" value="Tetratricopeptide repeat domain"/>
    <property type="match status" value="1"/>
</dbReference>
<keyword evidence="1" id="KW-0863">Zinc-finger</keyword>
<gene>
    <name evidence="5" type="ORF">QBC33DRAFT_622576</name>
</gene>
<keyword evidence="3" id="KW-0732">Signal</keyword>
<dbReference type="GO" id="GO:0005697">
    <property type="term" value="C:telomerase holoenzyme complex"/>
    <property type="evidence" value="ECO:0007669"/>
    <property type="project" value="TreeGrafter"/>
</dbReference>
<feature type="region of interest" description="Disordered" evidence="2">
    <location>
        <begin position="219"/>
        <end position="249"/>
    </location>
</feature>
<dbReference type="PANTHER" id="PTHR15696">
    <property type="entry name" value="SMG-7 SUPPRESSOR WITH MORPHOLOGICAL EFFECT ON GENITALIA PROTEIN 7"/>
    <property type="match status" value="1"/>
</dbReference>
<feature type="region of interest" description="Disordered" evidence="2">
    <location>
        <begin position="56"/>
        <end position="80"/>
    </location>
</feature>
<dbReference type="RefSeq" id="XP_060280076.1">
    <property type="nucleotide sequence ID" value="XM_060432844.1"/>
</dbReference>
<feature type="compositionally biased region" description="Basic and acidic residues" evidence="2">
    <location>
        <begin position="145"/>
        <end position="159"/>
    </location>
</feature>
<dbReference type="InterPro" id="IPR045153">
    <property type="entry name" value="Est1/Ebs1-like"/>
</dbReference>
<dbReference type="GO" id="GO:0070034">
    <property type="term" value="F:telomerase RNA binding"/>
    <property type="evidence" value="ECO:0007669"/>
    <property type="project" value="TreeGrafter"/>
</dbReference>